<organism evidence="2 3">
    <name type="scientific">Petrolisthes manimaculis</name>
    <dbReference type="NCBI Taxonomy" id="1843537"/>
    <lineage>
        <taxon>Eukaryota</taxon>
        <taxon>Metazoa</taxon>
        <taxon>Ecdysozoa</taxon>
        <taxon>Arthropoda</taxon>
        <taxon>Crustacea</taxon>
        <taxon>Multicrustacea</taxon>
        <taxon>Malacostraca</taxon>
        <taxon>Eumalacostraca</taxon>
        <taxon>Eucarida</taxon>
        <taxon>Decapoda</taxon>
        <taxon>Pleocyemata</taxon>
        <taxon>Anomura</taxon>
        <taxon>Galatheoidea</taxon>
        <taxon>Porcellanidae</taxon>
        <taxon>Petrolisthes</taxon>
    </lineage>
</organism>
<accession>A0AAE1NRX3</accession>
<name>A0AAE1NRX3_9EUCA</name>
<comment type="caution">
    <text evidence="2">The sequence shown here is derived from an EMBL/GenBank/DDBJ whole genome shotgun (WGS) entry which is preliminary data.</text>
</comment>
<evidence type="ECO:0000313" key="3">
    <source>
        <dbReference type="Proteomes" id="UP001292094"/>
    </source>
</evidence>
<evidence type="ECO:0000313" key="2">
    <source>
        <dbReference type="EMBL" id="KAK4293941.1"/>
    </source>
</evidence>
<proteinExistence type="predicted"/>
<gene>
    <name evidence="2" type="ORF">Pmani_033399</name>
</gene>
<protein>
    <submittedName>
        <fullName evidence="2">Uncharacterized protein</fullName>
    </submittedName>
</protein>
<dbReference type="Proteomes" id="UP001292094">
    <property type="component" value="Unassembled WGS sequence"/>
</dbReference>
<dbReference type="EMBL" id="JAWZYT010004408">
    <property type="protein sequence ID" value="KAK4293941.1"/>
    <property type="molecule type" value="Genomic_DNA"/>
</dbReference>
<reference evidence="2" key="1">
    <citation type="submission" date="2023-11" db="EMBL/GenBank/DDBJ databases">
        <title>Genome assemblies of two species of porcelain crab, Petrolisthes cinctipes and Petrolisthes manimaculis (Anomura: Porcellanidae).</title>
        <authorList>
            <person name="Angst P."/>
        </authorList>
    </citation>
    <scope>NUCLEOTIDE SEQUENCE</scope>
    <source>
        <strain evidence="2">PB745_02</strain>
        <tissue evidence="2">Gill</tissue>
    </source>
</reference>
<dbReference type="AlphaFoldDB" id="A0AAE1NRX3"/>
<feature type="compositionally biased region" description="Acidic residues" evidence="1">
    <location>
        <begin position="34"/>
        <end position="55"/>
    </location>
</feature>
<evidence type="ECO:0000256" key="1">
    <source>
        <dbReference type="SAM" id="MobiDB-lite"/>
    </source>
</evidence>
<feature type="region of interest" description="Disordered" evidence="1">
    <location>
        <begin position="1"/>
        <end position="83"/>
    </location>
</feature>
<keyword evidence="3" id="KW-1185">Reference proteome</keyword>
<sequence length="116" mass="13018">MSSRNDSEEEVWGDILDKDEKEDEEDKEMKQPDEEGGNEEEEMLQEEEEEEEEEEKVLVDASNIPGFMTSSSPCSSGVRRDPREAEASVGVGVGRGRVCKGVLCLGFVVRVNWKGY</sequence>